<dbReference type="AlphaFoldDB" id="A0ABD1PDC3"/>
<dbReference type="Proteomes" id="UP001604336">
    <property type="component" value="Unassembled WGS sequence"/>
</dbReference>
<sequence length="116" mass="13461">MEFITIDCRSAYHVTLGKPTLKDLKVLTSFHHLSMKFSARRIAILWKAQQELRRCYMNFLRKASPQRGNVKVIIVIDVIMAKADEETNIEMVDLSIGLAMVDDELDLEHRLPLYKN</sequence>
<organism evidence="1 2">
    <name type="scientific">Abeliophyllum distichum</name>
    <dbReference type="NCBI Taxonomy" id="126358"/>
    <lineage>
        <taxon>Eukaryota</taxon>
        <taxon>Viridiplantae</taxon>
        <taxon>Streptophyta</taxon>
        <taxon>Embryophyta</taxon>
        <taxon>Tracheophyta</taxon>
        <taxon>Spermatophyta</taxon>
        <taxon>Magnoliopsida</taxon>
        <taxon>eudicotyledons</taxon>
        <taxon>Gunneridae</taxon>
        <taxon>Pentapetalae</taxon>
        <taxon>asterids</taxon>
        <taxon>lamiids</taxon>
        <taxon>Lamiales</taxon>
        <taxon>Oleaceae</taxon>
        <taxon>Forsythieae</taxon>
        <taxon>Abeliophyllum</taxon>
    </lineage>
</organism>
<gene>
    <name evidence="1" type="ORF">Adt_45044</name>
</gene>
<dbReference type="EMBL" id="JBFOLK010000014">
    <property type="protein sequence ID" value="KAL2461624.1"/>
    <property type="molecule type" value="Genomic_DNA"/>
</dbReference>
<comment type="caution">
    <text evidence="1">The sequence shown here is derived from an EMBL/GenBank/DDBJ whole genome shotgun (WGS) entry which is preliminary data.</text>
</comment>
<accession>A0ABD1PDC3</accession>
<name>A0ABD1PDC3_9LAMI</name>
<keyword evidence="2" id="KW-1185">Reference proteome</keyword>
<proteinExistence type="predicted"/>
<evidence type="ECO:0000313" key="2">
    <source>
        <dbReference type="Proteomes" id="UP001604336"/>
    </source>
</evidence>
<reference evidence="2" key="1">
    <citation type="submission" date="2024-07" db="EMBL/GenBank/DDBJ databases">
        <title>Two chromosome-level genome assemblies of Korean endemic species Abeliophyllum distichum and Forsythia ovata (Oleaceae).</title>
        <authorList>
            <person name="Jang H."/>
        </authorList>
    </citation>
    <scope>NUCLEOTIDE SEQUENCE [LARGE SCALE GENOMIC DNA]</scope>
</reference>
<evidence type="ECO:0000313" key="1">
    <source>
        <dbReference type="EMBL" id="KAL2461624.1"/>
    </source>
</evidence>
<protein>
    <submittedName>
        <fullName evidence="1">Uncharacterized protein</fullName>
    </submittedName>
</protein>